<feature type="non-terminal residue" evidence="1">
    <location>
        <position position="52"/>
    </location>
</feature>
<dbReference type="AlphaFoldDB" id="A0A382R8X9"/>
<sequence>MFKAVFLDRDGVINEERKDYVKNLDEFIILKGVSQAIKLLKEKNFLVIIVTN</sequence>
<protein>
    <recommendedName>
        <fullName evidence="2">D,D-heptose 1,7-bisphosphate phosphatase</fullName>
    </recommendedName>
</protein>
<accession>A0A382R8X9</accession>
<dbReference type="Gene3D" id="3.40.50.1000">
    <property type="entry name" value="HAD superfamily/HAD-like"/>
    <property type="match status" value="1"/>
</dbReference>
<name>A0A382R8X9_9ZZZZ</name>
<dbReference type="PANTHER" id="PTHR42891">
    <property type="entry name" value="D-GLYCERO-BETA-D-MANNO-HEPTOSE-1,7-BISPHOSPHATE 7-PHOSPHATASE"/>
    <property type="match status" value="1"/>
</dbReference>
<dbReference type="InterPro" id="IPR036412">
    <property type="entry name" value="HAD-like_sf"/>
</dbReference>
<dbReference type="GO" id="GO:0005975">
    <property type="term" value="P:carbohydrate metabolic process"/>
    <property type="evidence" value="ECO:0007669"/>
    <property type="project" value="InterPro"/>
</dbReference>
<dbReference type="SUPFAM" id="SSF56784">
    <property type="entry name" value="HAD-like"/>
    <property type="match status" value="1"/>
</dbReference>
<dbReference type="EMBL" id="UINC01119973">
    <property type="protein sequence ID" value="SVC94159.1"/>
    <property type="molecule type" value="Genomic_DNA"/>
</dbReference>
<dbReference type="PANTHER" id="PTHR42891:SF1">
    <property type="entry name" value="D-GLYCERO-BETA-D-MANNO-HEPTOSE-1,7-BISPHOSPHATE 7-PHOSPHATASE"/>
    <property type="match status" value="1"/>
</dbReference>
<proteinExistence type="predicted"/>
<gene>
    <name evidence="1" type="ORF">METZ01_LOCUS347013</name>
</gene>
<reference evidence="1" key="1">
    <citation type="submission" date="2018-05" db="EMBL/GenBank/DDBJ databases">
        <authorList>
            <person name="Lanie J.A."/>
            <person name="Ng W.-L."/>
            <person name="Kazmierczak K.M."/>
            <person name="Andrzejewski T.M."/>
            <person name="Davidsen T.M."/>
            <person name="Wayne K.J."/>
            <person name="Tettelin H."/>
            <person name="Glass J.I."/>
            <person name="Rusch D."/>
            <person name="Podicherti R."/>
            <person name="Tsui H.-C.T."/>
            <person name="Winkler M.E."/>
        </authorList>
    </citation>
    <scope>NUCLEOTIDE SEQUENCE</scope>
</reference>
<organism evidence="1">
    <name type="scientific">marine metagenome</name>
    <dbReference type="NCBI Taxonomy" id="408172"/>
    <lineage>
        <taxon>unclassified sequences</taxon>
        <taxon>metagenomes</taxon>
        <taxon>ecological metagenomes</taxon>
    </lineage>
</organism>
<evidence type="ECO:0000313" key="1">
    <source>
        <dbReference type="EMBL" id="SVC94159.1"/>
    </source>
</evidence>
<dbReference type="GO" id="GO:0016791">
    <property type="term" value="F:phosphatase activity"/>
    <property type="evidence" value="ECO:0007669"/>
    <property type="project" value="InterPro"/>
</dbReference>
<evidence type="ECO:0008006" key="2">
    <source>
        <dbReference type="Google" id="ProtNLM"/>
    </source>
</evidence>
<dbReference type="InterPro" id="IPR004446">
    <property type="entry name" value="Heptose_bisP_phosphatase"/>
</dbReference>
<dbReference type="InterPro" id="IPR023214">
    <property type="entry name" value="HAD_sf"/>
</dbReference>